<organism evidence="1 4">
    <name type="scientific">Yersinia pekkanenii</name>
    <dbReference type="NCBI Taxonomy" id="1288385"/>
    <lineage>
        <taxon>Bacteria</taxon>
        <taxon>Pseudomonadati</taxon>
        <taxon>Pseudomonadota</taxon>
        <taxon>Gammaproteobacteria</taxon>
        <taxon>Enterobacterales</taxon>
        <taxon>Yersiniaceae</taxon>
        <taxon>Yersinia</taxon>
    </lineage>
</organism>
<evidence type="ECO:0000313" key="2">
    <source>
        <dbReference type="EMBL" id="CRY65812.1"/>
    </source>
</evidence>
<name>A0A0T9R326_9GAMM</name>
<dbReference type="EMBL" id="CWJL01000005">
    <property type="protein sequence ID" value="CRY65812.1"/>
    <property type="molecule type" value="Genomic_DNA"/>
</dbReference>
<dbReference type="Proteomes" id="UP000045840">
    <property type="component" value="Unassembled WGS sequence"/>
</dbReference>
<proteinExistence type="predicted"/>
<accession>A0A0T9R326</accession>
<reference evidence="4" key="3">
    <citation type="submission" date="2015-03" db="EMBL/GenBank/DDBJ databases">
        <authorList>
            <consortium name="Pathogen Informatics"/>
        </authorList>
    </citation>
    <scope>NUCLEOTIDE SEQUENCE [LARGE SCALE GENOMIC DNA]</scope>
    <source>
        <strain evidence="4">A125KOH2</strain>
    </source>
</reference>
<evidence type="ECO:0000313" key="1">
    <source>
        <dbReference type="EMBL" id="CNI42160.1"/>
    </source>
</evidence>
<dbReference type="Proteomes" id="UP000044625">
    <property type="component" value="Unassembled WGS sequence"/>
</dbReference>
<evidence type="ECO:0000313" key="4">
    <source>
        <dbReference type="Proteomes" id="UP000045840"/>
    </source>
</evidence>
<dbReference type="AlphaFoldDB" id="A0A0T9R326"/>
<gene>
    <name evidence="1" type="ORF">ERS008529_03977</name>
    <name evidence="2" type="ORF">ERS137968_01521</name>
</gene>
<dbReference type="EMBL" id="CQAZ01000048">
    <property type="protein sequence ID" value="CNI42160.1"/>
    <property type="molecule type" value="Genomic_DNA"/>
</dbReference>
<keyword evidence="3" id="KW-1185">Reference proteome</keyword>
<evidence type="ECO:0000313" key="3">
    <source>
        <dbReference type="Proteomes" id="UP000044625"/>
    </source>
</evidence>
<sequence>MSCYNLEISSQKNQKVIIMLKEKDKNLSIRIYRYCIYYIRVHGFYISYPARESISEYTYIINSTLEKCDGIRLSDGSIISNDAFIDKMIQHARAMVSISDKDFEWLENSDRACMYMWIVIRNGFPDKEQNNRPTYESLYLSENPFSHQNRLDAIRNFYDRIEMSPSSKINSLEMSKATWIRKSNEPSYFKKLDKKNEELCQWAWQYLSEKLKERTEKCGWSYINTSAGRLSPMSDHEKYLSIYGVLDTWGDSSEFKELLLLKMNKTMSQKRYRSSMVEKKIITTTLRSDTRNKLDAIATKRGIRVSEVLEWLICNEYEQQNKREK</sequence>
<reference evidence="1" key="1">
    <citation type="submission" date="2015-03" db="EMBL/GenBank/DDBJ databases">
        <authorList>
            <person name="Murphy D."/>
        </authorList>
    </citation>
    <scope>NUCLEOTIDE SEQUENCE [LARGE SCALE GENOMIC DNA]</scope>
    <source>
        <strain evidence="1">A125KOH2</strain>
    </source>
</reference>
<reference evidence="2 3" key="2">
    <citation type="submission" date="2015-03" db="EMBL/GenBank/DDBJ databases">
        <authorList>
            <consortium name="Pathogen Informatics"/>
            <person name="Murphy D."/>
        </authorList>
    </citation>
    <scope>NUCLEOTIDE SEQUENCE [LARGE SCALE GENOMIC DNA]</scope>
    <source>
        <strain evidence="3">type strain: CIP110230</strain>
        <strain evidence="2">Type strain: CIP110230</strain>
    </source>
</reference>
<protein>
    <submittedName>
        <fullName evidence="1">Uncharacterized protein</fullName>
    </submittedName>
</protein>